<keyword evidence="4" id="KW-0862">Zinc</keyword>
<comment type="caution">
    <text evidence="8">The sequence shown here is derived from an EMBL/GenBank/DDBJ whole genome shotgun (WGS) entry which is preliminary data.</text>
</comment>
<dbReference type="InterPro" id="IPR013087">
    <property type="entry name" value="Znf_C2H2_type"/>
</dbReference>
<feature type="region of interest" description="Disordered" evidence="6">
    <location>
        <begin position="177"/>
        <end position="202"/>
    </location>
</feature>
<evidence type="ECO:0000256" key="1">
    <source>
        <dbReference type="ARBA" id="ARBA00022723"/>
    </source>
</evidence>
<accession>A0A4U0U7U3</accession>
<feature type="domain" description="C2H2-type" evidence="7">
    <location>
        <begin position="293"/>
        <end position="322"/>
    </location>
</feature>
<dbReference type="FunFam" id="3.30.160.60:FF:002343">
    <property type="entry name" value="Zinc finger protein 33A"/>
    <property type="match status" value="1"/>
</dbReference>
<feature type="compositionally biased region" description="Low complexity" evidence="6">
    <location>
        <begin position="178"/>
        <end position="193"/>
    </location>
</feature>
<dbReference type="PANTHER" id="PTHR19818">
    <property type="entry name" value="ZINC FINGER PROTEIN ZIC AND GLI"/>
    <property type="match status" value="1"/>
</dbReference>
<feature type="region of interest" description="Disordered" evidence="6">
    <location>
        <begin position="217"/>
        <end position="265"/>
    </location>
</feature>
<dbReference type="OrthoDB" id="427030at2759"/>
<dbReference type="InterPro" id="IPR036236">
    <property type="entry name" value="Znf_C2H2_sf"/>
</dbReference>
<feature type="compositionally biased region" description="Basic and acidic residues" evidence="6">
    <location>
        <begin position="475"/>
        <end position="487"/>
    </location>
</feature>
<evidence type="ECO:0000256" key="4">
    <source>
        <dbReference type="ARBA" id="ARBA00022833"/>
    </source>
</evidence>
<feature type="region of interest" description="Disordered" evidence="6">
    <location>
        <begin position="368"/>
        <end position="393"/>
    </location>
</feature>
<dbReference type="GO" id="GO:0000978">
    <property type="term" value="F:RNA polymerase II cis-regulatory region sequence-specific DNA binding"/>
    <property type="evidence" value="ECO:0007669"/>
    <property type="project" value="TreeGrafter"/>
</dbReference>
<name>A0A4U0U7U3_9PEZI</name>
<dbReference type="PANTHER" id="PTHR19818:SF139">
    <property type="entry name" value="PAIR-RULE PROTEIN ODD-PAIRED"/>
    <property type="match status" value="1"/>
</dbReference>
<keyword evidence="1" id="KW-0479">Metal-binding</keyword>
<dbReference type="EMBL" id="NAJL01000009">
    <property type="protein sequence ID" value="TKA31107.1"/>
    <property type="molecule type" value="Genomic_DNA"/>
</dbReference>
<evidence type="ECO:0000313" key="9">
    <source>
        <dbReference type="Proteomes" id="UP000308549"/>
    </source>
</evidence>
<dbReference type="InterPro" id="IPR050329">
    <property type="entry name" value="GLI_C2H2-zinc-finger"/>
</dbReference>
<gene>
    <name evidence="8" type="ORF">B0A50_02076</name>
</gene>
<keyword evidence="3 5" id="KW-0863">Zinc-finger</keyword>
<feature type="domain" description="C2H2-type" evidence="7">
    <location>
        <begin position="263"/>
        <end position="292"/>
    </location>
</feature>
<sequence length="494" mass="53368">MATISPSSYSSTNESALLRRRLSHARQYTSTDVNGFMSGFSLGFRFDPTAASSADAASMSMAIPTAQGHLPTTMPPTAIAPGDLLNFPTMPDSASFGMEPKLIDPFARSTCMSGGTFGTFGWPMPSQALPAHVEPSAVTRMQSHSSYSSYISNSSSNMSNVDSEPWIKAEADSPTLFPLQTTSASSPASSSLSETPPDTKPVVFTTDIDTLLKTIQSKSPTRPDQQPPPTSNQQNPQPRKRETALTTTSTTTTQPKTKTPTLHTCPHPPCTATFAQKTHLTIHTRTHTGLKPYPCPDPTCTQTFSQRGNLKTHIRRHTGERPYECEVCGKRFAQRGNVRAHAVVHSEGLKPFVCRLDGCGNLSSSCSSSSSSPSSSHGHGSTPSDGGGVISGQEGRRFTQLGNLKAHQNRFHGATIRRLRERFEGLRAGDTVGVWEKEMWEYFGGLYRNCNRGIKGRGRGRGSTVRDGVDVGDGLGERSRERRRDSVIESGKAA</sequence>
<evidence type="ECO:0000259" key="7">
    <source>
        <dbReference type="PROSITE" id="PS50157"/>
    </source>
</evidence>
<feature type="compositionally biased region" description="Low complexity" evidence="6">
    <location>
        <begin position="368"/>
        <end position="384"/>
    </location>
</feature>
<organism evidence="8 9">
    <name type="scientific">Salinomyces thailandicus</name>
    <dbReference type="NCBI Taxonomy" id="706561"/>
    <lineage>
        <taxon>Eukaryota</taxon>
        <taxon>Fungi</taxon>
        <taxon>Dikarya</taxon>
        <taxon>Ascomycota</taxon>
        <taxon>Pezizomycotina</taxon>
        <taxon>Dothideomycetes</taxon>
        <taxon>Dothideomycetidae</taxon>
        <taxon>Mycosphaerellales</taxon>
        <taxon>Teratosphaeriaceae</taxon>
        <taxon>Salinomyces</taxon>
    </lineage>
</organism>
<dbReference type="PROSITE" id="PS00028">
    <property type="entry name" value="ZINC_FINGER_C2H2_1"/>
    <property type="match status" value="3"/>
</dbReference>
<feature type="region of interest" description="Disordered" evidence="6">
    <location>
        <begin position="454"/>
        <end position="494"/>
    </location>
</feature>
<dbReference type="PROSITE" id="PS50157">
    <property type="entry name" value="ZINC_FINGER_C2H2_2"/>
    <property type="match status" value="3"/>
</dbReference>
<dbReference type="Gene3D" id="3.30.160.60">
    <property type="entry name" value="Classic Zinc Finger"/>
    <property type="match status" value="4"/>
</dbReference>
<dbReference type="GO" id="GO:0045944">
    <property type="term" value="P:positive regulation of transcription by RNA polymerase II"/>
    <property type="evidence" value="ECO:0007669"/>
    <property type="project" value="UniProtKB-ARBA"/>
</dbReference>
<dbReference type="GO" id="GO:0005634">
    <property type="term" value="C:nucleus"/>
    <property type="evidence" value="ECO:0007669"/>
    <property type="project" value="UniProtKB-ARBA"/>
</dbReference>
<feature type="compositionally biased region" description="Low complexity" evidence="6">
    <location>
        <begin position="244"/>
        <end position="265"/>
    </location>
</feature>
<dbReference type="FunFam" id="3.30.160.60:FF:000446">
    <property type="entry name" value="Zinc finger protein"/>
    <property type="match status" value="1"/>
</dbReference>
<dbReference type="GO" id="GO:0000981">
    <property type="term" value="F:DNA-binding transcription factor activity, RNA polymerase II-specific"/>
    <property type="evidence" value="ECO:0007669"/>
    <property type="project" value="TreeGrafter"/>
</dbReference>
<dbReference type="AlphaFoldDB" id="A0A4U0U7U3"/>
<keyword evidence="2" id="KW-0677">Repeat</keyword>
<reference evidence="8 9" key="1">
    <citation type="submission" date="2017-03" db="EMBL/GenBank/DDBJ databases">
        <title>Genomes of endolithic fungi from Antarctica.</title>
        <authorList>
            <person name="Coleine C."/>
            <person name="Masonjones S."/>
            <person name="Stajich J.E."/>
        </authorList>
    </citation>
    <scope>NUCLEOTIDE SEQUENCE [LARGE SCALE GENOMIC DNA]</scope>
    <source>
        <strain evidence="8 9">CCFEE 6315</strain>
    </source>
</reference>
<evidence type="ECO:0000256" key="3">
    <source>
        <dbReference type="ARBA" id="ARBA00022771"/>
    </source>
</evidence>
<proteinExistence type="predicted"/>
<evidence type="ECO:0000256" key="5">
    <source>
        <dbReference type="PROSITE-ProRule" id="PRU00042"/>
    </source>
</evidence>
<dbReference type="SUPFAM" id="SSF57667">
    <property type="entry name" value="beta-beta-alpha zinc fingers"/>
    <property type="match status" value="2"/>
</dbReference>
<evidence type="ECO:0000256" key="6">
    <source>
        <dbReference type="SAM" id="MobiDB-lite"/>
    </source>
</evidence>
<evidence type="ECO:0000256" key="2">
    <source>
        <dbReference type="ARBA" id="ARBA00022737"/>
    </source>
</evidence>
<dbReference type="Proteomes" id="UP000308549">
    <property type="component" value="Unassembled WGS sequence"/>
</dbReference>
<evidence type="ECO:0000313" key="8">
    <source>
        <dbReference type="EMBL" id="TKA31107.1"/>
    </source>
</evidence>
<feature type="domain" description="C2H2-type" evidence="7">
    <location>
        <begin position="323"/>
        <end position="346"/>
    </location>
</feature>
<dbReference type="GO" id="GO:0008270">
    <property type="term" value="F:zinc ion binding"/>
    <property type="evidence" value="ECO:0007669"/>
    <property type="project" value="UniProtKB-KW"/>
</dbReference>
<dbReference type="SMART" id="SM00355">
    <property type="entry name" value="ZnF_C2H2"/>
    <property type="match status" value="3"/>
</dbReference>
<keyword evidence="9" id="KW-1185">Reference proteome</keyword>
<protein>
    <recommendedName>
        <fullName evidence="7">C2H2-type domain-containing protein</fullName>
    </recommendedName>
</protein>
<dbReference type="Pfam" id="PF13465">
    <property type="entry name" value="zf-H2C2_2"/>
    <property type="match status" value="1"/>
</dbReference>